<sequence length="102" mass="11627">MRKSFVMQNVQELSSFKMCKSFFMQNVQELSPLNMCKSLLTYGPILQAQQLQETTTTDVEGHHLGGNFASIFFKCLRVLNTGRHAHSKKQETPEEGTEAYSH</sequence>
<reference evidence="1" key="1">
    <citation type="submission" date="2024-03" db="EMBL/GenBank/DDBJ databases">
        <authorList>
            <consortium name="ELIXIR-Norway"/>
            <consortium name="Elixir Norway"/>
        </authorList>
    </citation>
    <scope>NUCLEOTIDE SEQUENCE</scope>
</reference>
<gene>
    <name evidence="1" type="ORF">CSSPJE1EN2_LOCUS2143</name>
</gene>
<dbReference type="Proteomes" id="UP001497522">
    <property type="component" value="Chromosome 10"/>
</dbReference>
<evidence type="ECO:0000313" key="1">
    <source>
        <dbReference type="EMBL" id="CAK9859148.1"/>
    </source>
</evidence>
<name>A0ABP1A9D3_9BRYO</name>
<accession>A0ABP1A9D3</accession>
<keyword evidence="2" id="KW-1185">Reference proteome</keyword>
<dbReference type="EMBL" id="OZ023711">
    <property type="protein sequence ID" value="CAK9859148.1"/>
    <property type="molecule type" value="Genomic_DNA"/>
</dbReference>
<protein>
    <submittedName>
        <fullName evidence="1">Uncharacterized protein</fullName>
    </submittedName>
</protein>
<organism evidence="1 2">
    <name type="scientific">Sphagnum jensenii</name>
    <dbReference type="NCBI Taxonomy" id="128206"/>
    <lineage>
        <taxon>Eukaryota</taxon>
        <taxon>Viridiplantae</taxon>
        <taxon>Streptophyta</taxon>
        <taxon>Embryophyta</taxon>
        <taxon>Bryophyta</taxon>
        <taxon>Sphagnophytina</taxon>
        <taxon>Sphagnopsida</taxon>
        <taxon>Sphagnales</taxon>
        <taxon>Sphagnaceae</taxon>
        <taxon>Sphagnum</taxon>
    </lineage>
</organism>
<evidence type="ECO:0000313" key="2">
    <source>
        <dbReference type="Proteomes" id="UP001497522"/>
    </source>
</evidence>
<proteinExistence type="predicted"/>